<reference evidence="4" key="1">
    <citation type="journal article" date="2014" name="Int. J. Syst. Evol. Microbiol.">
        <title>Complete genome sequence of Corynebacterium casei LMG S-19264T (=DSM 44701T), isolated from a smear-ripened cheese.</title>
        <authorList>
            <consortium name="US DOE Joint Genome Institute (JGI-PGF)"/>
            <person name="Walter F."/>
            <person name="Albersmeier A."/>
            <person name="Kalinowski J."/>
            <person name="Ruckert C."/>
        </authorList>
    </citation>
    <scope>NUCLEOTIDE SEQUENCE</scope>
    <source>
        <strain evidence="4">CCM 7684</strain>
    </source>
</reference>
<evidence type="ECO:0000256" key="1">
    <source>
        <dbReference type="ARBA" id="ARBA00022679"/>
    </source>
</evidence>
<proteinExistence type="inferred from homology"/>
<dbReference type="GO" id="GO:0005536">
    <property type="term" value="F:D-glucose binding"/>
    <property type="evidence" value="ECO:0007669"/>
    <property type="project" value="InterPro"/>
</dbReference>
<dbReference type="GO" id="GO:0005524">
    <property type="term" value="F:ATP binding"/>
    <property type="evidence" value="ECO:0007669"/>
    <property type="project" value="InterPro"/>
</dbReference>
<organism evidence="4 5">
    <name type="scientific">Agaricicola taiwanensis</name>
    <dbReference type="NCBI Taxonomy" id="591372"/>
    <lineage>
        <taxon>Bacteria</taxon>
        <taxon>Pseudomonadati</taxon>
        <taxon>Pseudomonadota</taxon>
        <taxon>Alphaproteobacteria</taxon>
        <taxon>Rhodobacterales</taxon>
        <taxon>Paracoccaceae</taxon>
        <taxon>Agaricicola</taxon>
    </lineage>
</organism>
<dbReference type="GO" id="GO:0006096">
    <property type="term" value="P:glycolytic process"/>
    <property type="evidence" value="ECO:0007669"/>
    <property type="project" value="InterPro"/>
</dbReference>
<keyword evidence="5" id="KW-1185">Reference proteome</keyword>
<dbReference type="InterPro" id="IPR043129">
    <property type="entry name" value="ATPase_NBD"/>
</dbReference>
<dbReference type="GO" id="GO:0005829">
    <property type="term" value="C:cytosol"/>
    <property type="evidence" value="ECO:0007669"/>
    <property type="project" value="TreeGrafter"/>
</dbReference>
<evidence type="ECO:0000256" key="3">
    <source>
        <dbReference type="RuleBase" id="RU004046"/>
    </source>
</evidence>
<dbReference type="Pfam" id="PF02685">
    <property type="entry name" value="Glucokinase"/>
    <property type="match status" value="1"/>
</dbReference>
<dbReference type="GO" id="GO:0004340">
    <property type="term" value="F:glucokinase activity"/>
    <property type="evidence" value="ECO:0007669"/>
    <property type="project" value="InterPro"/>
</dbReference>
<evidence type="ECO:0000313" key="4">
    <source>
        <dbReference type="EMBL" id="GGE50647.1"/>
    </source>
</evidence>
<dbReference type="CDD" id="cd24008">
    <property type="entry name" value="ASKHA_NBD_GLK"/>
    <property type="match status" value="1"/>
</dbReference>
<dbReference type="AlphaFoldDB" id="A0A8J2YLC7"/>
<keyword evidence="1" id="KW-0808">Transferase</keyword>
<protein>
    <submittedName>
        <fullName evidence="4">Glucokinase</fullName>
    </submittedName>
</protein>
<dbReference type="InterPro" id="IPR050201">
    <property type="entry name" value="Bacterial_glucokinase"/>
</dbReference>
<dbReference type="Gene3D" id="3.30.420.40">
    <property type="match status" value="1"/>
</dbReference>
<gene>
    <name evidence="4" type="primary">glk</name>
    <name evidence="4" type="ORF">GCM10007276_29660</name>
</gene>
<dbReference type="NCBIfam" id="TIGR00749">
    <property type="entry name" value="glk"/>
    <property type="match status" value="1"/>
</dbReference>
<dbReference type="RefSeq" id="WP_188410589.1">
    <property type="nucleotide sequence ID" value="NZ_BMCP01000004.1"/>
</dbReference>
<comment type="caution">
    <text evidence="4">The sequence shown here is derived from an EMBL/GenBank/DDBJ whole genome shotgun (WGS) entry which is preliminary data.</text>
</comment>
<dbReference type="Gene3D" id="3.40.367.20">
    <property type="match status" value="1"/>
</dbReference>
<sequence>MISPHVLVADIGGTNSRFALAHGGQVTDRQSMANDGLPDFETAVDAYLSSRDLRPERAVLAVAGPVQGRKVQLTNRDWMIDADVLERRFGFRRVDLLNDFAAVAHSLPLLGEGQVKLIGSVVPEPAANKIVLGPGTGLGVAALIHDAGLWRAVPSEGGHVEFAATTPLELEVFTRLRAKRGRVSAEYVVSGGLGLENLDWALAEIAGESAEERSGPEIEKAARAGERRAGMVMDLFTAALARFAGDMALTFIARGGVYIGGGIMPKIMDTIDHAEFRALFEAKAPHQDIMAGIGTAVILEKDPGLVGCAAYAMAAI</sequence>
<name>A0A8J2YLC7_9RHOB</name>
<dbReference type="InterPro" id="IPR003836">
    <property type="entry name" value="Glucokinase"/>
</dbReference>
<keyword evidence="2" id="KW-0418">Kinase</keyword>
<dbReference type="PANTHER" id="PTHR47690">
    <property type="entry name" value="GLUCOKINASE"/>
    <property type="match status" value="1"/>
</dbReference>
<evidence type="ECO:0000313" key="5">
    <source>
        <dbReference type="Proteomes" id="UP000602745"/>
    </source>
</evidence>
<dbReference type="SUPFAM" id="SSF53067">
    <property type="entry name" value="Actin-like ATPase domain"/>
    <property type="match status" value="1"/>
</dbReference>
<evidence type="ECO:0000256" key="2">
    <source>
        <dbReference type="ARBA" id="ARBA00022777"/>
    </source>
</evidence>
<accession>A0A8J2YLC7</accession>
<dbReference type="EMBL" id="BMCP01000004">
    <property type="protein sequence ID" value="GGE50647.1"/>
    <property type="molecule type" value="Genomic_DNA"/>
</dbReference>
<reference evidence="4" key="2">
    <citation type="submission" date="2020-09" db="EMBL/GenBank/DDBJ databases">
        <authorList>
            <person name="Sun Q."/>
            <person name="Sedlacek I."/>
        </authorList>
    </citation>
    <scope>NUCLEOTIDE SEQUENCE</scope>
    <source>
        <strain evidence="4">CCM 7684</strain>
    </source>
</reference>
<comment type="similarity">
    <text evidence="3">Belongs to the bacterial glucokinase family.</text>
</comment>
<dbReference type="PANTHER" id="PTHR47690:SF1">
    <property type="entry name" value="GLUCOKINASE"/>
    <property type="match status" value="1"/>
</dbReference>
<dbReference type="Proteomes" id="UP000602745">
    <property type="component" value="Unassembled WGS sequence"/>
</dbReference>